<dbReference type="RefSeq" id="WP_171267211.1">
    <property type="nucleotide sequence ID" value="NZ_CP039543.1"/>
</dbReference>
<sequence>MSRAMLRLLPVLLALLILTSFVLPARAQINMWEDEEGVLILDSRRTPHEKPGLIVTDESIQTRPMPAGTNVDEFHRVYKRGTDELQKIAALIRQEDYTSALSVRLVPFKNYIPSKAPHLVIPPGVQQRIDAMEGVSRVSRNMIEGQRDPQAVGRLKSKALYCNGLVAKLRWDVWIKTYQAPIDIAELDETICLNR</sequence>
<dbReference type="Proteomes" id="UP000503251">
    <property type="component" value="Chromosome"/>
</dbReference>
<reference evidence="1 2" key="1">
    <citation type="submission" date="2019-04" db="EMBL/GenBank/DDBJ databases">
        <title>Isolation and culture of sulfate reducing bacteria from the cold seep of the South China Sea.</title>
        <authorList>
            <person name="Sun C."/>
            <person name="Liu R."/>
        </authorList>
    </citation>
    <scope>NUCLEOTIDE SEQUENCE [LARGE SCALE GENOMIC DNA]</scope>
    <source>
        <strain evidence="1 2">CS1</strain>
    </source>
</reference>
<keyword evidence="2" id="KW-1185">Reference proteome</keyword>
<evidence type="ECO:0008006" key="3">
    <source>
        <dbReference type="Google" id="ProtNLM"/>
    </source>
</evidence>
<name>A0ABX6NEV7_9BACT</name>
<proteinExistence type="predicted"/>
<gene>
    <name evidence="1" type="ORF">E8L03_09460</name>
</gene>
<protein>
    <recommendedName>
        <fullName evidence="3">DUF4124 domain-containing protein</fullName>
    </recommendedName>
</protein>
<evidence type="ECO:0000313" key="1">
    <source>
        <dbReference type="EMBL" id="QJT09149.1"/>
    </source>
</evidence>
<organism evidence="1 2">
    <name type="scientific">Oceanidesulfovibrio marinus</name>
    <dbReference type="NCBI Taxonomy" id="370038"/>
    <lineage>
        <taxon>Bacteria</taxon>
        <taxon>Pseudomonadati</taxon>
        <taxon>Thermodesulfobacteriota</taxon>
        <taxon>Desulfovibrionia</taxon>
        <taxon>Desulfovibrionales</taxon>
        <taxon>Desulfovibrionaceae</taxon>
        <taxon>Oceanidesulfovibrio</taxon>
    </lineage>
</organism>
<accession>A0ABX6NEV7</accession>
<evidence type="ECO:0000313" key="2">
    <source>
        <dbReference type="Proteomes" id="UP000503251"/>
    </source>
</evidence>
<dbReference type="EMBL" id="CP039543">
    <property type="protein sequence ID" value="QJT09149.1"/>
    <property type="molecule type" value="Genomic_DNA"/>
</dbReference>